<comment type="subcellular location">
    <subcellularLocation>
        <location evidence="1">Cell membrane</location>
        <topology evidence="1">Multi-pass membrane protein</topology>
    </subcellularLocation>
</comment>
<name>A0ABZ3FPC8_9ACTN</name>
<dbReference type="InterPro" id="IPR032808">
    <property type="entry name" value="DoxX"/>
</dbReference>
<dbReference type="RefSeq" id="WP_425308050.1">
    <property type="nucleotide sequence ID" value="NZ_CP154795.1"/>
</dbReference>
<feature type="compositionally biased region" description="Basic and acidic residues" evidence="7">
    <location>
        <begin position="145"/>
        <end position="177"/>
    </location>
</feature>
<evidence type="ECO:0000256" key="8">
    <source>
        <dbReference type="SAM" id="Phobius"/>
    </source>
</evidence>
<evidence type="ECO:0000313" key="9">
    <source>
        <dbReference type="EMBL" id="XAN06619.1"/>
    </source>
</evidence>
<dbReference type="InterPro" id="IPR051907">
    <property type="entry name" value="DoxX-like_oxidoreductase"/>
</dbReference>
<sequence>MSVHETLPRSSAENDDTQAMDPVEVHDPLDPPTESRRTLPRPTLADLPVTAEEEHEKPVRRGLFRRAEAEQAADIARPAAEAAAETKQPTKKTKDEDVSRTEEISRIEQPDADTEETRLDIPVVRAGSSSAAPAIEDEETPPTPEELRAQRRAERDKALGTRRRPVEPEPEVEKNEPRFKRTTDKFLGSFGLFLLRIVAGGIIGLHGFAHALDNAAVQTMLAGTIIPEPVIMSYVLTGAEVAIALALVFGLFTRLAGLGMALIGIGALVYVHWVTNPFRGNTLVGELELLLAAIGLLFVCLGGGGWSVDAAFRRRRSAEA</sequence>
<dbReference type="EMBL" id="CP154795">
    <property type="protein sequence ID" value="XAN06619.1"/>
    <property type="molecule type" value="Genomic_DNA"/>
</dbReference>
<dbReference type="Pfam" id="PF07681">
    <property type="entry name" value="DoxX"/>
    <property type="match status" value="1"/>
</dbReference>
<evidence type="ECO:0000256" key="4">
    <source>
        <dbReference type="ARBA" id="ARBA00022692"/>
    </source>
</evidence>
<keyword evidence="6 8" id="KW-0472">Membrane</keyword>
<organism evidence="9 10">
    <name type="scientific">Ammonicoccus fulvus</name>
    <dbReference type="NCBI Taxonomy" id="3138240"/>
    <lineage>
        <taxon>Bacteria</taxon>
        <taxon>Bacillati</taxon>
        <taxon>Actinomycetota</taxon>
        <taxon>Actinomycetes</taxon>
        <taxon>Propionibacteriales</taxon>
        <taxon>Propionibacteriaceae</taxon>
        <taxon>Ammonicoccus</taxon>
    </lineage>
</organism>
<keyword evidence="5 8" id="KW-1133">Transmembrane helix</keyword>
<proteinExistence type="inferred from homology"/>
<keyword evidence="10" id="KW-1185">Reference proteome</keyword>
<evidence type="ECO:0000256" key="7">
    <source>
        <dbReference type="SAM" id="MobiDB-lite"/>
    </source>
</evidence>
<dbReference type="PANTHER" id="PTHR33452:SF1">
    <property type="entry name" value="INNER MEMBRANE PROTEIN YPHA-RELATED"/>
    <property type="match status" value="1"/>
</dbReference>
<feature type="transmembrane region" description="Helical" evidence="8">
    <location>
        <begin position="287"/>
        <end position="308"/>
    </location>
</feature>
<accession>A0ABZ3FPC8</accession>
<feature type="compositionally biased region" description="Basic and acidic residues" evidence="7">
    <location>
        <begin position="23"/>
        <end position="37"/>
    </location>
</feature>
<comment type="similarity">
    <text evidence="2">Belongs to the DoxX family.</text>
</comment>
<gene>
    <name evidence="9" type="ORF">AADG42_04615</name>
</gene>
<feature type="compositionally biased region" description="Basic and acidic residues" evidence="7">
    <location>
        <begin position="92"/>
        <end position="119"/>
    </location>
</feature>
<feature type="compositionally biased region" description="Basic and acidic residues" evidence="7">
    <location>
        <begin position="52"/>
        <end position="69"/>
    </location>
</feature>
<reference evidence="9 10" key="1">
    <citation type="submission" date="2024-04" db="EMBL/GenBank/DDBJ databases">
        <title>Isolation of an actinomycete strain from pig manure.</title>
        <authorList>
            <person name="Gong T."/>
            <person name="Yu Z."/>
            <person name="An M."/>
            <person name="Wei C."/>
            <person name="Yang W."/>
            <person name="Liu L."/>
        </authorList>
    </citation>
    <scope>NUCLEOTIDE SEQUENCE [LARGE SCALE GENOMIC DNA]</scope>
    <source>
        <strain evidence="9 10">ZF39</strain>
    </source>
</reference>
<keyword evidence="3" id="KW-1003">Cell membrane</keyword>
<evidence type="ECO:0000256" key="1">
    <source>
        <dbReference type="ARBA" id="ARBA00004651"/>
    </source>
</evidence>
<evidence type="ECO:0000256" key="6">
    <source>
        <dbReference type="ARBA" id="ARBA00023136"/>
    </source>
</evidence>
<evidence type="ECO:0000256" key="3">
    <source>
        <dbReference type="ARBA" id="ARBA00022475"/>
    </source>
</evidence>
<feature type="transmembrane region" description="Helical" evidence="8">
    <location>
        <begin position="255"/>
        <end position="275"/>
    </location>
</feature>
<evidence type="ECO:0000313" key="10">
    <source>
        <dbReference type="Proteomes" id="UP001442841"/>
    </source>
</evidence>
<feature type="transmembrane region" description="Helical" evidence="8">
    <location>
        <begin position="186"/>
        <end position="209"/>
    </location>
</feature>
<evidence type="ECO:0000256" key="5">
    <source>
        <dbReference type="ARBA" id="ARBA00022989"/>
    </source>
</evidence>
<protein>
    <submittedName>
        <fullName evidence="9">DoxX family protein</fullName>
    </submittedName>
</protein>
<feature type="transmembrane region" description="Helical" evidence="8">
    <location>
        <begin position="229"/>
        <end position="248"/>
    </location>
</feature>
<evidence type="ECO:0000256" key="2">
    <source>
        <dbReference type="ARBA" id="ARBA00006679"/>
    </source>
</evidence>
<feature type="region of interest" description="Disordered" evidence="7">
    <location>
        <begin position="1"/>
        <end position="177"/>
    </location>
</feature>
<keyword evidence="4 8" id="KW-0812">Transmembrane</keyword>
<dbReference type="PANTHER" id="PTHR33452">
    <property type="entry name" value="OXIDOREDUCTASE CATD-RELATED"/>
    <property type="match status" value="1"/>
</dbReference>
<feature type="compositionally biased region" description="Low complexity" evidence="7">
    <location>
        <begin position="70"/>
        <end position="85"/>
    </location>
</feature>
<dbReference type="Proteomes" id="UP001442841">
    <property type="component" value="Chromosome"/>
</dbReference>